<reference evidence="2" key="1">
    <citation type="submission" date="2017-04" db="EMBL/GenBank/DDBJ databases">
        <title>Function of individual gut microbiota members based on whole genome sequencing of pure cultures obtained from chicken caecum.</title>
        <authorList>
            <person name="Medvecky M."/>
            <person name="Cejkova D."/>
            <person name="Polansky O."/>
            <person name="Karasova D."/>
            <person name="Kubasova T."/>
            <person name="Cizek A."/>
            <person name="Rychlik I."/>
        </authorList>
    </citation>
    <scope>NUCLEOTIDE SEQUENCE [LARGE SCALE GENOMIC DNA]</scope>
    <source>
        <strain evidence="2">An180</strain>
    </source>
</reference>
<evidence type="ECO:0000313" key="1">
    <source>
        <dbReference type="EMBL" id="OUP53969.1"/>
    </source>
</evidence>
<protein>
    <submittedName>
        <fullName evidence="1">Uncharacterized protein</fullName>
    </submittedName>
</protein>
<dbReference type="RefSeq" id="WP_087370174.1">
    <property type="nucleotide sequence ID" value="NZ_NFKK01000002.1"/>
</dbReference>
<dbReference type="EMBL" id="NFKK01000002">
    <property type="protein sequence ID" value="OUP53969.1"/>
    <property type="molecule type" value="Genomic_DNA"/>
</dbReference>
<name>A0A1Y4LEN3_9FIRM</name>
<gene>
    <name evidence="1" type="ORF">B5F17_01800</name>
</gene>
<proteinExistence type="predicted"/>
<evidence type="ECO:0000313" key="2">
    <source>
        <dbReference type="Proteomes" id="UP000195897"/>
    </source>
</evidence>
<dbReference type="AlphaFoldDB" id="A0A1Y4LEN3"/>
<organism evidence="1 2">
    <name type="scientific">Butyricicoccus pullicaecorum</name>
    <dbReference type="NCBI Taxonomy" id="501571"/>
    <lineage>
        <taxon>Bacteria</taxon>
        <taxon>Bacillati</taxon>
        <taxon>Bacillota</taxon>
        <taxon>Clostridia</taxon>
        <taxon>Eubacteriales</taxon>
        <taxon>Butyricicoccaceae</taxon>
        <taxon>Butyricicoccus</taxon>
    </lineage>
</organism>
<comment type="caution">
    <text evidence="1">The sequence shown here is derived from an EMBL/GenBank/DDBJ whole genome shotgun (WGS) entry which is preliminary data.</text>
</comment>
<sequence length="625" mass="69895">MKRVSVPDFSSPSVITRQYRSFKGLDYSADESQIDGSRSPLAVNMISDAGGWPQKRLGWRVLRRYTGRINGIYPYRKDDGTIELIVHAGAAIYRDASSPVKLRDSLKDDYSTSFYMANKLYILTGAQYLVYDGSSVKNVSDDAYTPTTSYGMKPAGGGTAYEKVNLLSPWRYNKFTGDGETKVYQLDVKDLDDGKTVTVKVGETELKSSEFSVNYSEGKITFTTAPAKPANGLDNVEIKFCKTSKLKDSTEKAESLILNCTICTTYGVSTEDRVFVTGNPKHPATEYYSGLGDPSYFPDINYVEVGSSDWPILNYLKFQGDLVIVKEHNAQEYTVWHQSGELLSGVAAFPLRPGVAGIGAVAKRGAQQLLDDAMFLTPRGVFARVNSVALVKVEQGVKCRSNRINRDILSRTDLKDAVSVVWDGYFILCFPATGECFVADSNQPQSNGGYEWYYWKNIPARVFAQETGVLWFGTSDGRLCRLNNDVTDKEGNIQMDAYNDDGKPIEWVWATKMDDFGNIGMFKNLTKRGCVIQFKTAVQSSCDIYLRTEKDFGVKKRSESLRQLDFEQLDFEKWTFNTLPNNIRSLKSKVKKFQQLQVILKGKELDEAFGVLEIVLRATAGNPVK</sequence>
<dbReference type="Proteomes" id="UP000195897">
    <property type="component" value="Unassembled WGS sequence"/>
</dbReference>
<accession>A0A1Y4LEN3</accession>